<sequence length="557" mass="62267">MAEGVDGTMLETTGQDGSYALRVRITEQQDTGTWTTQLTARIPGDDAFALLWLDVVNPEVLAPEGEEPRQRRQWTATPRLARGLLTVLPAYDSTARLDVRPRQISGEEAHELVDVVRDARRRGPVYVAGSEESLPKTPWFDLIAKLLEETVGIGSGYVLDPEATELFRRAMGDTHQVRPGTMRTFLPGAVPGDAADALRHRVLSTGRIVEDKQPRLTRLLGWRARDVAIETRLPSAATRLDRLFEKQLNVLLVGDGAEPTAVGAVAPAIQRTPGLVVKAADLQLLRLLRDELGEPELTPNRLREFIAFARLGQREQVNRQALSQRLAELEERNAELQRSLDEVSEQLDDETLELAEARAELVKEVATNRHLRGLLRKAQRWEDAWSHPAHSEADELPDSFDDVLTGIAELRHVIFTGDPAHALDLEENDRMGIWAGRTWDALLALEDYAKASAEGRCNRDVDGYLRNLPDDCRGYPAHQHARDETADVRNNVKLAGIRTFPVPIEVDPSGRVFMGAHFRIAKFGMVSPRMHYFDATRRTGKIYVGYIGAHLKSRMTN</sequence>
<dbReference type="Proteomes" id="UP000597989">
    <property type="component" value="Unassembled WGS sequence"/>
</dbReference>
<proteinExistence type="predicted"/>
<protein>
    <submittedName>
        <fullName evidence="2">Uncharacterized protein</fullName>
    </submittedName>
</protein>
<reference evidence="2 3" key="1">
    <citation type="journal article" date="2014" name="Int. J. Syst. Evol. Microbiol.">
        <title>Complete genome sequence of Corynebacterium casei LMG S-19264T (=DSM 44701T), isolated from a smear-ripened cheese.</title>
        <authorList>
            <consortium name="US DOE Joint Genome Institute (JGI-PGF)"/>
            <person name="Walter F."/>
            <person name="Albersmeier A."/>
            <person name="Kalinowski J."/>
            <person name="Ruckert C."/>
        </authorList>
    </citation>
    <scope>NUCLEOTIDE SEQUENCE [LARGE SCALE GENOMIC DNA]</scope>
    <source>
        <strain evidence="2 3">CGMCC 4.7206</strain>
    </source>
</reference>
<accession>A0A917JM65</accession>
<evidence type="ECO:0000313" key="3">
    <source>
        <dbReference type="Proteomes" id="UP000597989"/>
    </source>
</evidence>
<feature type="coiled-coil region" evidence="1">
    <location>
        <begin position="312"/>
        <end position="360"/>
    </location>
</feature>
<gene>
    <name evidence="2" type="ORF">GCM10011581_09920</name>
</gene>
<dbReference type="RefSeq" id="WP_188985876.1">
    <property type="nucleotide sequence ID" value="NZ_BMMT01000002.1"/>
</dbReference>
<evidence type="ECO:0000256" key="1">
    <source>
        <dbReference type="SAM" id="Coils"/>
    </source>
</evidence>
<comment type="caution">
    <text evidence="2">The sequence shown here is derived from an EMBL/GenBank/DDBJ whole genome shotgun (WGS) entry which is preliminary data.</text>
</comment>
<dbReference type="AlphaFoldDB" id="A0A917JM65"/>
<evidence type="ECO:0000313" key="2">
    <source>
        <dbReference type="EMBL" id="GGI74934.1"/>
    </source>
</evidence>
<dbReference type="EMBL" id="BMMT01000002">
    <property type="protein sequence ID" value="GGI74934.1"/>
    <property type="molecule type" value="Genomic_DNA"/>
</dbReference>
<name>A0A917JM65_9PSEU</name>
<organism evidence="2 3">
    <name type="scientific">Saccharopolyspora thermophila</name>
    <dbReference type="NCBI Taxonomy" id="89367"/>
    <lineage>
        <taxon>Bacteria</taxon>
        <taxon>Bacillati</taxon>
        <taxon>Actinomycetota</taxon>
        <taxon>Actinomycetes</taxon>
        <taxon>Pseudonocardiales</taxon>
        <taxon>Pseudonocardiaceae</taxon>
        <taxon>Saccharopolyspora</taxon>
    </lineage>
</organism>
<keyword evidence="1" id="KW-0175">Coiled coil</keyword>